<keyword evidence="6" id="KW-0677">Repeat</keyword>
<dbReference type="SUPFAM" id="SSF46934">
    <property type="entry name" value="UBA-like"/>
    <property type="match status" value="1"/>
</dbReference>
<evidence type="ECO:0000259" key="12">
    <source>
        <dbReference type="PROSITE" id="PS50177"/>
    </source>
</evidence>
<dbReference type="SUPFAM" id="SSF52058">
    <property type="entry name" value="L domain-like"/>
    <property type="match status" value="1"/>
</dbReference>
<dbReference type="Pfam" id="PF03943">
    <property type="entry name" value="TAP_C"/>
    <property type="match status" value="1"/>
</dbReference>
<dbReference type="GO" id="GO:0030619">
    <property type="term" value="F:U1 snRNA binding"/>
    <property type="evidence" value="ECO:0007669"/>
    <property type="project" value="EnsemblFungi"/>
</dbReference>
<dbReference type="RefSeq" id="XP_003685214.1">
    <property type="nucleotide sequence ID" value="XM_003685166.1"/>
</dbReference>
<dbReference type="GO" id="GO:0000056">
    <property type="term" value="P:ribosomal small subunit export from nucleus"/>
    <property type="evidence" value="ECO:0007669"/>
    <property type="project" value="EnsemblFungi"/>
</dbReference>
<organism evidence="14 15">
    <name type="scientific">Tetrapisispora phaffii (strain ATCC 24235 / CBS 4417 / NBRC 1672 / NRRL Y-8282 / UCD 70-5)</name>
    <name type="common">Yeast</name>
    <name type="synonym">Fabospora phaffii</name>
    <dbReference type="NCBI Taxonomy" id="1071381"/>
    <lineage>
        <taxon>Eukaryota</taxon>
        <taxon>Fungi</taxon>
        <taxon>Dikarya</taxon>
        <taxon>Ascomycota</taxon>
        <taxon>Saccharomycotina</taxon>
        <taxon>Saccharomycetes</taxon>
        <taxon>Saccharomycetales</taxon>
        <taxon>Saccharomycetaceae</taxon>
        <taxon>Tetrapisispora</taxon>
    </lineage>
</organism>
<dbReference type="FunFam" id="3.80.10.10:FF:000296">
    <property type="entry name" value="mRNA export factor MEX67"/>
    <property type="match status" value="1"/>
</dbReference>
<dbReference type="InterPro" id="IPR032710">
    <property type="entry name" value="NTF2-like_dom_sf"/>
</dbReference>
<dbReference type="GO" id="GO:0015288">
    <property type="term" value="F:porin activity"/>
    <property type="evidence" value="ECO:0007669"/>
    <property type="project" value="EnsemblFungi"/>
</dbReference>
<dbReference type="PROSITE" id="PS50177">
    <property type="entry name" value="NTF2_DOMAIN"/>
    <property type="match status" value="1"/>
</dbReference>
<evidence type="ECO:0000256" key="5">
    <source>
        <dbReference type="ARBA" id="ARBA00022614"/>
    </source>
</evidence>
<feature type="domain" description="NTF2" evidence="12">
    <location>
        <begin position="277"/>
        <end position="457"/>
    </location>
</feature>
<keyword evidence="8" id="KW-0539">Nucleus</keyword>
<keyword evidence="7" id="KW-0509">mRNA transport</keyword>
<comment type="function">
    <text evidence="9">Involved in the export of mRNA from the nucleus to the cytoplasm.</text>
</comment>
<dbReference type="GO" id="GO:0005643">
    <property type="term" value="C:nuclear pore"/>
    <property type="evidence" value="ECO:0007669"/>
    <property type="project" value="EnsemblFungi"/>
</dbReference>
<evidence type="ECO:0000256" key="10">
    <source>
        <dbReference type="ARBA" id="ARBA00069694"/>
    </source>
</evidence>
<sequence>MNGFHNVNNLGSLATQQMMTNRVEVVITNWENGSINDLTSFLSRQSRIAVRDVRVEGNAAIGYVANKKEAEALNKFNGIRFAGKSLKIQVTGGVDNSSPTVKLLKAFLFRRYDPQTKMLNLGSIHTDAELVQKGLFTTISTQSKMFAAMMKLASSESNLVVESVNLSDNNLKDINGITTLAQTFPNLKNLCLANNQIARYKSMEPWKNKFKKLRELLMTNNPIVNERAYKNEMLKIFPKLVMLDNIVVRDAQKLDAIYNFPFKSKPFFFENNELGSSSTEFVTNFLNLWDSDRSQLLQLYTPQSQFSMCSDASVPPSSVKDADQNPSFGFYLSSSRNITKISTDTSIQQKLATGPEGIAEIFNSLPMTKHYLLEKAESYSMQTISYGQVNGFMIILHGFFEETTKPMNVNNKGRPRRFNHGSNASSDKRLSKKSFDRVWVLVPTNYGVIVASDMLTVRPYVSAAWIKVPDTPATINNTAVPMQQMNQPNFVPNTTMNQQMSPPILAPTLQLPPEIQARLSPIQLELLNKLHVDTKLNSEYTYMLAEQSGWNYDVAFKGFQSSMGQIPREAYIQ</sequence>
<evidence type="ECO:0000256" key="7">
    <source>
        <dbReference type="ARBA" id="ARBA00022816"/>
    </source>
</evidence>
<dbReference type="InterPro" id="IPR057125">
    <property type="entry name" value="NXF1/2/3/5-like_LRR"/>
</dbReference>
<evidence type="ECO:0000313" key="14">
    <source>
        <dbReference type="EMBL" id="CCE62780.1"/>
    </source>
</evidence>
<evidence type="ECO:0000256" key="1">
    <source>
        <dbReference type="ARBA" id="ARBA00004123"/>
    </source>
</evidence>
<dbReference type="KEGG" id="tpf:TPHA_0D01390"/>
<dbReference type="SUPFAM" id="SSF54427">
    <property type="entry name" value="NTF2-like"/>
    <property type="match status" value="1"/>
</dbReference>
<dbReference type="SMART" id="SM00804">
    <property type="entry name" value="TAP_C"/>
    <property type="match status" value="1"/>
</dbReference>
<evidence type="ECO:0000256" key="8">
    <source>
        <dbReference type="ARBA" id="ARBA00023242"/>
    </source>
</evidence>
<accession>G8BSF9</accession>
<evidence type="ECO:0000256" key="2">
    <source>
        <dbReference type="ARBA" id="ARBA00009285"/>
    </source>
</evidence>
<dbReference type="Pfam" id="PF18444">
    <property type="entry name" value="RRM_9"/>
    <property type="match status" value="1"/>
</dbReference>
<dbReference type="Proteomes" id="UP000005666">
    <property type="component" value="Chromosome 4"/>
</dbReference>
<comment type="subcellular location">
    <subcellularLocation>
        <location evidence="1">Nucleus</location>
    </subcellularLocation>
</comment>
<keyword evidence="15" id="KW-1185">Reference proteome</keyword>
<dbReference type="InterPro" id="IPR002075">
    <property type="entry name" value="NTF2_dom"/>
</dbReference>
<dbReference type="GO" id="GO:0030623">
    <property type="term" value="F:U5 snRNA binding"/>
    <property type="evidence" value="ECO:0007669"/>
    <property type="project" value="EnsemblFungi"/>
</dbReference>
<dbReference type="OrthoDB" id="25872at2759"/>
<dbReference type="CDD" id="cd14342">
    <property type="entry name" value="UBA_TAP-C"/>
    <property type="match status" value="1"/>
</dbReference>
<dbReference type="GO" id="GO:0017070">
    <property type="term" value="F:U6 snRNA binding"/>
    <property type="evidence" value="ECO:0007669"/>
    <property type="project" value="EnsemblFungi"/>
</dbReference>
<dbReference type="STRING" id="1071381.G8BSF9"/>
<dbReference type="InterPro" id="IPR005637">
    <property type="entry name" value="TAP_C_dom"/>
</dbReference>
<dbReference type="InterPro" id="IPR018222">
    <property type="entry name" value="Nuclear_transport_factor_2_euk"/>
</dbReference>
<name>G8BSF9_TETPH</name>
<evidence type="ECO:0000256" key="4">
    <source>
        <dbReference type="ARBA" id="ARBA00022490"/>
    </source>
</evidence>
<keyword evidence="3" id="KW-0813">Transport</keyword>
<dbReference type="GO" id="GO:0030621">
    <property type="term" value="F:U4 snRNA binding"/>
    <property type="evidence" value="ECO:0007669"/>
    <property type="project" value="EnsemblFungi"/>
</dbReference>
<keyword evidence="4" id="KW-0963">Cytoplasm</keyword>
<dbReference type="Gene3D" id="1.10.8.10">
    <property type="entry name" value="DNA helicase RuvA subunit, C-terminal domain"/>
    <property type="match status" value="1"/>
</dbReference>
<dbReference type="PANTHER" id="PTHR10662:SF22">
    <property type="entry name" value="NUCLEAR RNA EXPORT FACTOR 1"/>
    <property type="match status" value="1"/>
</dbReference>
<evidence type="ECO:0000256" key="6">
    <source>
        <dbReference type="ARBA" id="ARBA00022737"/>
    </source>
</evidence>
<dbReference type="GeneID" id="11534402"/>
<proteinExistence type="inferred from homology"/>
<evidence type="ECO:0000256" key="11">
    <source>
        <dbReference type="SAM" id="MobiDB-lite"/>
    </source>
</evidence>
<evidence type="ECO:0000256" key="3">
    <source>
        <dbReference type="ARBA" id="ARBA00022448"/>
    </source>
</evidence>
<feature type="region of interest" description="Disordered" evidence="11">
    <location>
        <begin position="407"/>
        <end position="429"/>
    </location>
</feature>
<dbReference type="GO" id="GO:0008033">
    <property type="term" value="P:tRNA processing"/>
    <property type="evidence" value="ECO:0007669"/>
    <property type="project" value="EnsemblFungi"/>
</dbReference>
<dbReference type="GO" id="GO:0000049">
    <property type="term" value="F:tRNA binding"/>
    <property type="evidence" value="ECO:0007669"/>
    <property type="project" value="EnsemblFungi"/>
</dbReference>
<dbReference type="InterPro" id="IPR030217">
    <property type="entry name" value="NXF_fam"/>
</dbReference>
<evidence type="ECO:0000313" key="15">
    <source>
        <dbReference type="Proteomes" id="UP000005666"/>
    </source>
</evidence>
<dbReference type="eggNOG" id="KOG3763">
    <property type="taxonomic scope" value="Eukaryota"/>
</dbReference>
<gene>
    <name evidence="14" type="primary">TPHA0D01390</name>
    <name evidence="14" type="ordered locus">TPHA_0D01390</name>
</gene>
<evidence type="ECO:0000259" key="13">
    <source>
        <dbReference type="PROSITE" id="PS51281"/>
    </source>
</evidence>
<dbReference type="GO" id="GO:0000055">
    <property type="term" value="P:ribosomal large subunit export from nucleus"/>
    <property type="evidence" value="ECO:0007669"/>
    <property type="project" value="EnsemblFungi"/>
</dbReference>
<dbReference type="InterPro" id="IPR040736">
    <property type="entry name" value="Mex67_RRM"/>
</dbReference>
<reference evidence="14 15" key="1">
    <citation type="journal article" date="2011" name="Proc. Natl. Acad. Sci. U.S.A.">
        <title>Evolutionary erosion of yeast sex chromosomes by mating-type switching accidents.</title>
        <authorList>
            <person name="Gordon J.L."/>
            <person name="Armisen D."/>
            <person name="Proux-Wera E."/>
            <person name="Oheigeartaigh S.S."/>
            <person name="Byrne K.P."/>
            <person name="Wolfe K.H."/>
        </authorList>
    </citation>
    <scope>NUCLEOTIDE SEQUENCE [LARGE SCALE GENOMIC DNA]</scope>
    <source>
        <strain evidence="15">ATCC 24235 / CBS 4417 / NBRC 1672 / NRRL Y-8282 / UCD 70-5</strain>
    </source>
</reference>
<evidence type="ECO:0000256" key="9">
    <source>
        <dbReference type="ARBA" id="ARBA00055253"/>
    </source>
</evidence>
<dbReference type="GO" id="GO:0016973">
    <property type="term" value="P:poly(A)+ mRNA export from nucleus"/>
    <property type="evidence" value="ECO:0007669"/>
    <property type="project" value="EnsemblFungi"/>
</dbReference>
<feature type="domain" description="TAP-C" evidence="13">
    <location>
        <begin position="521"/>
        <end position="573"/>
    </location>
</feature>
<dbReference type="GO" id="GO:0071528">
    <property type="term" value="P:tRNA re-export from nucleus"/>
    <property type="evidence" value="ECO:0007669"/>
    <property type="project" value="EnsemblFungi"/>
</dbReference>
<dbReference type="AlphaFoldDB" id="G8BSF9"/>
<dbReference type="Pfam" id="PF22602">
    <property type="entry name" value="NXF_NTF2"/>
    <property type="match status" value="1"/>
</dbReference>
<dbReference type="OMA" id="KLEWAPW"/>
<comment type="similarity">
    <text evidence="2">Belongs to the NXF family.</text>
</comment>
<dbReference type="HOGENOM" id="CLU_024991_1_1_1"/>
<dbReference type="PANTHER" id="PTHR10662">
    <property type="entry name" value="NUCLEAR RNA EXPORT FACTOR"/>
    <property type="match status" value="1"/>
</dbReference>
<dbReference type="GO" id="GO:0042272">
    <property type="term" value="C:nuclear RNA export factor complex"/>
    <property type="evidence" value="ECO:0007669"/>
    <property type="project" value="EnsemblFungi"/>
</dbReference>
<dbReference type="Gene3D" id="3.80.10.10">
    <property type="entry name" value="Ribonuclease Inhibitor"/>
    <property type="match status" value="1"/>
</dbReference>
<dbReference type="GO" id="GO:0030620">
    <property type="term" value="F:U2 snRNA binding"/>
    <property type="evidence" value="ECO:0007669"/>
    <property type="project" value="EnsemblFungi"/>
</dbReference>
<dbReference type="PROSITE" id="PS51281">
    <property type="entry name" value="TAP_C"/>
    <property type="match status" value="1"/>
</dbReference>
<dbReference type="InterPro" id="IPR009060">
    <property type="entry name" value="UBA-like_sf"/>
</dbReference>
<dbReference type="EMBL" id="HE612859">
    <property type="protein sequence ID" value="CCE62780.1"/>
    <property type="molecule type" value="Genomic_DNA"/>
</dbReference>
<dbReference type="Gene3D" id="3.10.450.50">
    <property type="match status" value="1"/>
</dbReference>
<dbReference type="Pfam" id="PF24048">
    <property type="entry name" value="LRR_NXF1-5"/>
    <property type="match status" value="1"/>
</dbReference>
<dbReference type="InterPro" id="IPR032675">
    <property type="entry name" value="LRR_dom_sf"/>
</dbReference>
<dbReference type="GO" id="GO:0005737">
    <property type="term" value="C:cytoplasm"/>
    <property type="evidence" value="ECO:0007669"/>
    <property type="project" value="EnsemblFungi"/>
</dbReference>
<keyword evidence="5" id="KW-0433">Leucine-rich repeat</keyword>
<protein>
    <recommendedName>
        <fullName evidence="10">mRNA export factor MEX67</fullName>
    </recommendedName>
</protein>